<evidence type="ECO:0000259" key="9">
    <source>
        <dbReference type="PROSITE" id="PS51935"/>
    </source>
</evidence>
<dbReference type="PROSITE" id="PS51935">
    <property type="entry name" value="NLPC_P60"/>
    <property type="match status" value="1"/>
</dbReference>
<organism evidence="10 11">
    <name type="scientific">Anaerobacillus alkaliphilus</name>
    <dbReference type="NCBI Taxonomy" id="1548597"/>
    <lineage>
        <taxon>Bacteria</taxon>
        <taxon>Bacillati</taxon>
        <taxon>Bacillota</taxon>
        <taxon>Bacilli</taxon>
        <taxon>Bacillales</taxon>
        <taxon>Bacillaceae</taxon>
        <taxon>Anaerobacillus</taxon>
    </lineage>
</organism>
<dbReference type="Gene3D" id="3.90.1720.10">
    <property type="entry name" value="endopeptidase domain like (from Nostoc punctiforme)"/>
    <property type="match status" value="1"/>
</dbReference>
<dbReference type="InterPro" id="IPR036779">
    <property type="entry name" value="LysM_dom_sf"/>
</dbReference>
<dbReference type="PANTHER" id="PTHR47053">
    <property type="entry name" value="MUREIN DD-ENDOPEPTIDASE MEPH-RELATED"/>
    <property type="match status" value="1"/>
</dbReference>
<keyword evidence="3 7" id="KW-0732">Signal</keyword>
<dbReference type="SUPFAM" id="SSF54001">
    <property type="entry name" value="Cysteine proteinases"/>
    <property type="match status" value="1"/>
</dbReference>
<name>A0A4Q0VR31_9BACI</name>
<dbReference type="CDD" id="cd00118">
    <property type="entry name" value="LysM"/>
    <property type="match status" value="1"/>
</dbReference>
<dbReference type="Proteomes" id="UP000290649">
    <property type="component" value="Unassembled WGS sequence"/>
</dbReference>
<evidence type="ECO:0000313" key="11">
    <source>
        <dbReference type="Proteomes" id="UP000290649"/>
    </source>
</evidence>
<evidence type="ECO:0000256" key="5">
    <source>
        <dbReference type="ARBA" id="ARBA00022801"/>
    </source>
</evidence>
<keyword evidence="4" id="KW-0677">Repeat</keyword>
<dbReference type="InterPro" id="IPR036582">
    <property type="entry name" value="Mao_N_sf"/>
</dbReference>
<dbReference type="PROSITE" id="PS51782">
    <property type="entry name" value="LYSM"/>
    <property type="match status" value="1"/>
</dbReference>
<dbReference type="GO" id="GO:0008234">
    <property type="term" value="F:cysteine-type peptidase activity"/>
    <property type="evidence" value="ECO:0007669"/>
    <property type="project" value="UniProtKB-KW"/>
</dbReference>
<gene>
    <name evidence="10" type="ORF">DS745_15830</name>
</gene>
<dbReference type="SMART" id="SM00257">
    <property type="entry name" value="LysM"/>
    <property type="match status" value="1"/>
</dbReference>
<dbReference type="InterPro" id="IPR000064">
    <property type="entry name" value="NLP_P60_dom"/>
</dbReference>
<dbReference type="RefSeq" id="WP_129079194.1">
    <property type="nucleotide sequence ID" value="NZ_QOUX01000046.1"/>
</dbReference>
<evidence type="ECO:0000256" key="6">
    <source>
        <dbReference type="ARBA" id="ARBA00022807"/>
    </source>
</evidence>
<dbReference type="OrthoDB" id="9813368at2"/>
<feature type="signal peptide" evidence="7">
    <location>
        <begin position="1"/>
        <end position="24"/>
    </location>
</feature>
<dbReference type="InterPro" id="IPR051202">
    <property type="entry name" value="Peptidase_C40"/>
</dbReference>
<keyword evidence="2" id="KW-0645">Protease</keyword>
<comment type="similarity">
    <text evidence="1">Belongs to the peptidase C40 family.</text>
</comment>
<feature type="domain" description="LysM" evidence="8">
    <location>
        <begin position="146"/>
        <end position="189"/>
    </location>
</feature>
<accession>A0A4Q0VR31</accession>
<dbReference type="Gene3D" id="3.10.350.10">
    <property type="entry name" value="LysM domain"/>
    <property type="match status" value="1"/>
</dbReference>
<dbReference type="InterPro" id="IPR012854">
    <property type="entry name" value="Cu_amine_oxidase-like_N"/>
</dbReference>
<evidence type="ECO:0000256" key="1">
    <source>
        <dbReference type="ARBA" id="ARBA00007074"/>
    </source>
</evidence>
<dbReference type="SUPFAM" id="SSF55383">
    <property type="entry name" value="Copper amine oxidase, domain N"/>
    <property type="match status" value="1"/>
</dbReference>
<keyword evidence="11" id="KW-1185">Reference proteome</keyword>
<dbReference type="InterPro" id="IPR038765">
    <property type="entry name" value="Papain-like_cys_pep_sf"/>
</dbReference>
<dbReference type="Pfam" id="PF07833">
    <property type="entry name" value="Cu_amine_oxidN1"/>
    <property type="match status" value="1"/>
</dbReference>
<evidence type="ECO:0000256" key="2">
    <source>
        <dbReference type="ARBA" id="ARBA00022670"/>
    </source>
</evidence>
<keyword evidence="6" id="KW-0788">Thiol protease</keyword>
<dbReference type="SUPFAM" id="SSF54106">
    <property type="entry name" value="LysM domain"/>
    <property type="match status" value="1"/>
</dbReference>
<dbReference type="Pfam" id="PF01476">
    <property type="entry name" value="LysM"/>
    <property type="match status" value="1"/>
</dbReference>
<feature type="domain" description="NlpC/P60" evidence="9">
    <location>
        <begin position="215"/>
        <end position="345"/>
    </location>
</feature>
<dbReference type="Pfam" id="PF00877">
    <property type="entry name" value="NLPC_P60"/>
    <property type="match status" value="1"/>
</dbReference>
<evidence type="ECO:0000256" key="4">
    <source>
        <dbReference type="ARBA" id="ARBA00022737"/>
    </source>
</evidence>
<evidence type="ECO:0000259" key="8">
    <source>
        <dbReference type="PROSITE" id="PS51782"/>
    </source>
</evidence>
<dbReference type="PANTHER" id="PTHR47053:SF1">
    <property type="entry name" value="MUREIN DD-ENDOPEPTIDASE MEPH-RELATED"/>
    <property type="match status" value="1"/>
</dbReference>
<feature type="chain" id="PRO_5039230653" evidence="7">
    <location>
        <begin position="25"/>
        <end position="346"/>
    </location>
</feature>
<proteinExistence type="inferred from homology"/>
<dbReference type="AlphaFoldDB" id="A0A4Q0VR31"/>
<sequence>MLKISRLLLLLIITLSITATPVTAFYENVPEAGIAINGKMVDGIKPIRINGKYYIPFTTVSKILGYNFIQFERNTSTFEVTDGSTVVRMTMGGSRARRGDEYMNIDPARWVNNTAYVSLDAASSLFNSFIYFKQENGSIQVEKPASRYRVQAGDTLWLIAQAHHTTVQRLMAANGLTSSQIFVGQVLRLPPREHTKEMEPIKEKRPVERAPQGSTTIQTEVINVARTAIGAGYKFGATLAEAPRLFDCSSYTQWAFGQRGVTIPRTSREQAGIGVSVATNSLRQGDLLFFQSPTLYSDGRVGHVGIYMDGGHMIHASSSNGVHITYNVLNNSYWGRNYLFAKRIIQ</sequence>
<reference evidence="10 11" key="1">
    <citation type="journal article" date="2019" name="Int. J. Syst. Evol. Microbiol.">
        <title>Anaerobacillus alkaliphilus sp. nov., a novel alkaliphilic and moderately halophilic bacterium.</title>
        <authorList>
            <person name="Borsodi A.K."/>
            <person name="Aszalos J.M."/>
            <person name="Bihari P."/>
            <person name="Nagy I."/>
            <person name="Schumann P."/>
            <person name="Sproer C."/>
            <person name="Kovacs A.L."/>
            <person name="Boka K."/>
            <person name="Dobosy P."/>
            <person name="Ovari M."/>
            <person name="Szili-Kovacs T."/>
            <person name="Toth E."/>
        </authorList>
    </citation>
    <scope>NUCLEOTIDE SEQUENCE [LARGE SCALE GENOMIC DNA]</scope>
    <source>
        <strain evidence="10 11">B16-10</strain>
    </source>
</reference>
<evidence type="ECO:0000256" key="3">
    <source>
        <dbReference type="ARBA" id="ARBA00022729"/>
    </source>
</evidence>
<comment type="caution">
    <text evidence="10">The sequence shown here is derived from an EMBL/GenBank/DDBJ whole genome shotgun (WGS) entry which is preliminary data.</text>
</comment>
<dbReference type="GO" id="GO:0006508">
    <property type="term" value="P:proteolysis"/>
    <property type="evidence" value="ECO:0007669"/>
    <property type="project" value="UniProtKB-KW"/>
</dbReference>
<dbReference type="InterPro" id="IPR018392">
    <property type="entry name" value="LysM"/>
</dbReference>
<evidence type="ECO:0000313" key="10">
    <source>
        <dbReference type="EMBL" id="RXI97830.1"/>
    </source>
</evidence>
<evidence type="ECO:0000256" key="7">
    <source>
        <dbReference type="SAM" id="SignalP"/>
    </source>
</evidence>
<keyword evidence="5" id="KW-0378">Hydrolase</keyword>
<protein>
    <submittedName>
        <fullName evidence="10">LysM peptidoglycan-binding domain-containing protein</fullName>
    </submittedName>
</protein>
<dbReference type="EMBL" id="QOUX01000046">
    <property type="protein sequence ID" value="RXI97830.1"/>
    <property type="molecule type" value="Genomic_DNA"/>
</dbReference>